<dbReference type="RefSeq" id="WP_203895537.1">
    <property type="nucleotide sequence ID" value="NZ_BOOH01000069.1"/>
</dbReference>
<reference evidence="3 4" key="1">
    <citation type="submission" date="2021-01" db="EMBL/GenBank/DDBJ databases">
        <title>Whole genome shotgun sequence of Planobispora longispora NBRC 13918.</title>
        <authorList>
            <person name="Komaki H."/>
            <person name="Tamura T."/>
        </authorList>
    </citation>
    <scope>NUCLEOTIDE SEQUENCE [LARGE SCALE GENOMIC DNA]</scope>
    <source>
        <strain evidence="3 4">NBRC 13918</strain>
    </source>
</reference>
<feature type="compositionally biased region" description="Basic and acidic residues" evidence="2">
    <location>
        <begin position="231"/>
        <end position="251"/>
    </location>
</feature>
<keyword evidence="1" id="KW-0143">Chaperone</keyword>
<dbReference type="PRINTS" id="PR00773">
    <property type="entry name" value="GRPEPROTEIN"/>
</dbReference>
<protein>
    <recommendedName>
        <fullName evidence="5">Nucleotide exchange factor GrpE</fullName>
    </recommendedName>
</protein>
<dbReference type="SUPFAM" id="SSF51064">
    <property type="entry name" value="Head domain of nucleotide exchange factor GrpE"/>
    <property type="match status" value="1"/>
</dbReference>
<organism evidence="3 4">
    <name type="scientific">Planobispora longispora</name>
    <dbReference type="NCBI Taxonomy" id="28887"/>
    <lineage>
        <taxon>Bacteria</taxon>
        <taxon>Bacillati</taxon>
        <taxon>Actinomycetota</taxon>
        <taxon>Actinomycetes</taxon>
        <taxon>Streptosporangiales</taxon>
        <taxon>Streptosporangiaceae</taxon>
        <taxon>Planobispora</taxon>
    </lineage>
</organism>
<name>A0A8J3RZW1_9ACTN</name>
<dbReference type="InterPro" id="IPR009012">
    <property type="entry name" value="GrpE_head"/>
</dbReference>
<sequence length="251" mass="26927">MAPHPPDSPVSPSLPAEQETPGGEPALLDEIRLSLAALAVEIGREHERAAHREQIIDRLHAENQELRHGLLQEALAPVRAGLYRLHDTVRRQSARWREPEPPAAEHAGAMLEAIADEVAEVLARTGAERLPVEPGEGYDPSRHRPVRTETVEAGRDGRIVEVLADGFVAGDRVLRKAGVVVGRAPRPEPAGEERSAAGTGSVCEPDSGRAAESVEPARSAELTEDVESAEGVEHAEDVESGDGRNDDEGNR</sequence>
<evidence type="ECO:0008006" key="5">
    <source>
        <dbReference type="Google" id="ProtNLM"/>
    </source>
</evidence>
<dbReference type="Proteomes" id="UP000616724">
    <property type="component" value="Unassembled WGS sequence"/>
</dbReference>
<keyword evidence="4" id="KW-1185">Reference proteome</keyword>
<evidence type="ECO:0000313" key="4">
    <source>
        <dbReference type="Proteomes" id="UP000616724"/>
    </source>
</evidence>
<dbReference type="GO" id="GO:0006457">
    <property type="term" value="P:protein folding"/>
    <property type="evidence" value="ECO:0007669"/>
    <property type="project" value="InterPro"/>
</dbReference>
<gene>
    <name evidence="3" type="ORF">Plo01_75620</name>
</gene>
<evidence type="ECO:0000256" key="2">
    <source>
        <dbReference type="SAM" id="MobiDB-lite"/>
    </source>
</evidence>
<feature type="region of interest" description="Disordered" evidence="2">
    <location>
        <begin position="181"/>
        <end position="251"/>
    </location>
</feature>
<dbReference type="GO" id="GO:0000774">
    <property type="term" value="F:adenyl-nucleotide exchange factor activity"/>
    <property type="evidence" value="ECO:0007669"/>
    <property type="project" value="InterPro"/>
</dbReference>
<dbReference type="GO" id="GO:0051087">
    <property type="term" value="F:protein-folding chaperone binding"/>
    <property type="evidence" value="ECO:0007669"/>
    <property type="project" value="InterPro"/>
</dbReference>
<accession>A0A8J3RZW1</accession>
<feature type="region of interest" description="Disordered" evidence="2">
    <location>
        <begin position="1"/>
        <end position="25"/>
    </location>
</feature>
<feature type="compositionally biased region" description="Basic and acidic residues" evidence="2">
    <location>
        <begin position="185"/>
        <end position="195"/>
    </location>
</feature>
<dbReference type="Pfam" id="PF01025">
    <property type="entry name" value="GrpE"/>
    <property type="match status" value="1"/>
</dbReference>
<dbReference type="InterPro" id="IPR000740">
    <property type="entry name" value="GrpE"/>
</dbReference>
<comment type="caution">
    <text evidence="3">The sequence shown here is derived from an EMBL/GenBank/DDBJ whole genome shotgun (WGS) entry which is preliminary data.</text>
</comment>
<dbReference type="Gene3D" id="2.30.22.10">
    <property type="entry name" value="Head domain of nucleotide exchange factor GrpE"/>
    <property type="match status" value="1"/>
</dbReference>
<dbReference type="EMBL" id="BOOH01000069">
    <property type="protein sequence ID" value="GIH81133.1"/>
    <property type="molecule type" value="Genomic_DNA"/>
</dbReference>
<proteinExistence type="predicted"/>
<dbReference type="AlphaFoldDB" id="A0A8J3RZW1"/>
<dbReference type="GO" id="GO:0042803">
    <property type="term" value="F:protein homodimerization activity"/>
    <property type="evidence" value="ECO:0007669"/>
    <property type="project" value="InterPro"/>
</dbReference>
<evidence type="ECO:0000256" key="1">
    <source>
        <dbReference type="ARBA" id="ARBA00023186"/>
    </source>
</evidence>
<evidence type="ECO:0000313" key="3">
    <source>
        <dbReference type="EMBL" id="GIH81133.1"/>
    </source>
</evidence>